<keyword evidence="8" id="KW-0234">DNA repair</keyword>
<evidence type="ECO:0000313" key="10">
    <source>
        <dbReference type="EMBL" id="RKR90750.1"/>
    </source>
</evidence>
<evidence type="ECO:0000256" key="2">
    <source>
        <dbReference type="ARBA" id="ARBA00001946"/>
    </source>
</evidence>
<comment type="cofactor">
    <cofactor evidence="2">
        <name>Mg(2+)</name>
        <dbReference type="ChEBI" id="CHEBI:18420"/>
    </cofactor>
</comment>
<dbReference type="InterPro" id="IPR005135">
    <property type="entry name" value="Endo/exonuclease/phosphatase"/>
</dbReference>
<dbReference type="GO" id="GO:0046872">
    <property type="term" value="F:metal ion binding"/>
    <property type="evidence" value="ECO:0007669"/>
    <property type="project" value="UniProtKB-KW"/>
</dbReference>
<keyword evidence="3" id="KW-0540">Nuclease</keyword>
<evidence type="ECO:0000259" key="9">
    <source>
        <dbReference type="Pfam" id="PF03372"/>
    </source>
</evidence>
<dbReference type="AlphaFoldDB" id="A0A495JP22"/>
<keyword evidence="7" id="KW-0460">Magnesium</keyword>
<keyword evidence="5" id="KW-0227">DNA damage</keyword>
<evidence type="ECO:0000256" key="1">
    <source>
        <dbReference type="ARBA" id="ARBA00001936"/>
    </source>
</evidence>
<dbReference type="InterPro" id="IPR036691">
    <property type="entry name" value="Endo/exonu/phosph_ase_sf"/>
</dbReference>
<keyword evidence="11" id="KW-1185">Reference proteome</keyword>
<evidence type="ECO:0000256" key="8">
    <source>
        <dbReference type="ARBA" id="ARBA00023204"/>
    </source>
</evidence>
<feature type="domain" description="Endonuclease/exonuclease/phosphatase" evidence="9">
    <location>
        <begin position="21"/>
        <end position="272"/>
    </location>
</feature>
<evidence type="ECO:0000256" key="7">
    <source>
        <dbReference type="ARBA" id="ARBA00022842"/>
    </source>
</evidence>
<dbReference type="InterPro" id="IPR051547">
    <property type="entry name" value="TDP2-like"/>
</dbReference>
<dbReference type="Gene3D" id="3.60.10.10">
    <property type="entry name" value="Endonuclease/exonuclease/phosphatase"/>
    <property type="match status" value="1"/>
</dbReference>
<evidence type="ECO:0000313" key="11">
    <source>
        <dbReference type="Proteomes" id="UP000277671"/>
    </source>
</evidence>
<proteinExistence type="predicted"/>
<reference evidence="10 11" key="1">
    <citation type="submission" date="2018-10" db="EMBL/GenBank/DDBJ databases">
        <title>Sequencing the genomes of 1000 actinobacteria strains.</title>
        <authorList>
            <person name="Klenk H.-P."/>
        </authorList>
    </citation>
    <scope>NUCLEOTIDE SEQUENCE [LARGE SCALE GENOMIC DNA]</scope>
    <source>
        <strain evidence="10 11">DSM 45175</strain>
    </source>
</reference>
<dbReference type="PANTHER" id="PTHR15822">
    <property type="entry name" value="TRAF AND TNF RECEPTOR-ASSOCIATED PROTEIN"/>
    <property type="match status" value="1"/>
</dbReference>
<evidence type="ECO:0000256" key="4">
    <source>
        <dbReference type="ARBA" id="ARBA00022723"/>
    </source>
</evidence>
<dbReference type="EMBL" id="RBKT01000001">
    <property type="protein sequence ID" value="RKR90750.1"/>
    <property type="molecule type" value="Genomic_DNA"/>
</dbReference>
<organism evidence="10 11">
    <name type="scientific">Micromonospora pisi</name>
    <dbReference type="NCBI Taxonomy" id="589240"/>
    <lineage>
        <taxon>Bacteria</taxon>
        <taxon>Bacillati</taxon>
        <taxon>Actinomycetota</taxon>
        <taxon>Actinomycetes</taxon>
        <taxon>Micromonosporales</taxon>
        <taxon>Micromonosporaceae</taxon>
        <taxon>Micromonospora</taxon>
    </lineage>
</organism>
<dbReference type="GO" id="GO:0004519">
    <property type="term" value="F:endonuclease activity"/>
    <property type="evidence" value="ECO:0007669"/>
    <property type="project" value="UniProtKB-KW"/>
</dbReference>
<keyword evidence="10" id="KW-0269">Exonuclease</keyword>
<comment type="cofactor">
    <cofactor evidence="1">
        <name>Mn(2+)</name>
        <dbReference type="ChEBI" id="CHEBI:29035"/>
    </cofactor>
</comment>
<comment type="caution">
    <text evidence="10">The sequence shown here is derived from an EMBL/GenBank/DDBJ whole genome shotgun (WGS) entry which is preliminary data.</text>
</comment>
<keyword evidence="6 10" id="KW-0378">Hydrolase</keyword>
<dbReference type="GO" id="GO:0004527">
    <property type="term" value="F:exonuclease activity"/>
    <property type="evidence" value="ECO:0007669"/>
    <property type="project" value="UniProtKB-KW"/>
</dbReference>
<name>A0A495JP22_9ACTN</name>
<evidence type="ECO:0000256" key="5">
    <source>
        <dbReference type="ARBA" id="ARBA00022763"/>
    </source>
</evidence>
<evidence type="ECO:0000256" key="3">
    <source>
        <dbReference type="ARBA" id="ARBA00022722"/>
    </source>
</evidence>
<evidence type="ECO:0000256" key="6">
    <source>
        <dbReference type="ARBA" id="ARBA00022801"/>
    </source>
</evidence>
<keyword evidence="4" id="KW-0479">Metal-binding</keyword>
<keyword evidence="10" id="KW-0255">Endonuclease</keyword>
<dbReference type="SUPFAM" id="SSF56219">
    <property type="entry name" value="DNase I-like"/>
    <property type="match status" value="1"/>
</dbReference>
<dbReference type="Proteomes" id="UP000277671">
    <property type="component" value="Unassembled WGS sequence"/>
</dbReference>
<accession>A0A495JP22</accession>
<sequence>MAESEAGVPTGVEPVHLRVVTLNLLSPDHGDWGRRRPVLQAGLARLRPDLVALQETVWGNGYDQALDLLGPDYHVVRHSGRSRDGVGAALASRWPVGTVREVDLHVTDRVDLPWCAAVVCEVEAPPPIGPLLFVHHKPTYQVGYALERELQAVACAEFVEEQLAGRNLHVVLAGDFDDTPDSASVRFWTGRQSLHRSSVAYRDAWAAIHPDDPGHTFTPLNPLERAGEMSLELGRRIDYVLVRCGVHGPTLDIVDCRLAFDEPVDGVWASDHFGVVADLAVPEHPPGAWLA</sequence>
<dbReference type="GO" id="GO:0006281">
    <property type="term" value="P:DNA repair"/>
    <property type="evidence" value="ECO:0007669"/>
    <property type="project" value="UniProtKB-KW"/>
</dbReference>
<gene>
    <name evidence="10" type="ORF">BDK92_5131</name>
</gene>
<dbReference type="PANTHER" id="PTHR15822:SF4">
    <property type="entry name" value="TYROSYL-DNA PHOSPHODIESTERASE 2"/>
    <property type="match status" value="1"/>
</dbReference>
<protein>
    <submittedName>
        <fullName evidence="10">Endonuclease/exonuclease/phosphatase family metal-dependent hydrolase</fullName>
    </submittedName>
</protein>
<dbReference type="Pfam" id="PF03372">
    <property type="entry name" value="Exo_endo_phos"/>
    <property type="match status" value="1"/>
</dbReference>